<feature type="compositionally biased region" description="Low complexity" evidence="1">
    <location>
        <begin position="59"/>
        <end position="68"/>
    </location>
</feature>
<sequence>VPSDARTALLTQLIVLMREDPSPETDVAQSRDERLKPRMSTTYVLEFTRRVRSEPGRAPLPSSKPSLLTSQGPSRWPAAATILARHTTSHIPPSNGSEHEDTNMADESTAPARAPSAFFNHSISPVDGSRAAILDIGQLAAVLRMAFARSLVEERHRRPRTFVEFGAWPESLQ</sequence>
<protein>
    <submittedName>
        <fullName evidence="2">Uncharacterized protein</fullName>
    </submittedName>
</protein>
<reference evidence="2" key="1">
    <citation type="submission" date="2019-01" db="EMBL/GenBank/DDBJ databases">
        <title>Draft genome sequences of three monokaryotic isolates of the white-rot basidiomycete fungus Dichomitus squalens.</title>
        <authorList>
            <consortium name="DOE Joint Genome Institute"/>
            <person name="Lopez S.C."/>
            <person name="Andreopoulos B."/>
            <person name="Pangilinan J."/>
            <person name="Lipzen A."/>
            <person name="Riley R."/>
            <person name="Ahrendt S."/>
            <person name="Ng V."/>
            <person name="Barry K."/>
            <person name="Daum C."/>
            <person name="Grigoriev I.V."/>
            <person name="Hilden K.S."/>
            <person name="Makela M.R."/>
            <person name="de Vries R.P."/>
        </authorList>
    </citation>
    <scope>NUCLEOTIDE SEQUENCE [LARGE SCALE GENOMIC DNA]</scope>
    <source>
        <strain evidence="2">OM18370.1</strain>
    </source>
</reference>
<accession>A0A4Q9MJ69</accession>
<dbReference type="Proteomes" id="UP000292957">
    <property type="component" value="Unassembled WGS sequence"/>
</dbReference>
<feature type="region of interest" description="Disordered" evidence="1">
    <location>
        <begin position="88"/>
        <end position="109"/>
    </location>
</feature>
<feature type="non-terminal residue" evidence="2">
    <location>
        <position position="1"/>
    </location>
</feature>
<gene>
    <name evidence="2" type="ORF">BD311DRAFT_665089</name>
</gene>
<dbReference type="AlphaFoldDB" id="A0A4Q9MJ69"/>
<feature type="region of interest" description="Disordered" evidence="1">
    <location>
        <begin position="49"/>
        <end position="75"/>
    </location>
</feature>
<evidence type="ECO:0000256" key="1">
    <source>
        <dbReference type="SAM" id="MobiDB-lite"/>
    </source>
</evidence>
<dbReference type="EMBL" id="ML143430">
    <property type="protein sequence ID" value="TBU27580.1"/>
    <property type="molecule type" value="Genomic_DNA"/>
</dbReference>
<organism evidence="2">
    <name type="scientific">Dichomitus squalens</name>
    <dbReference type="NCBI Taxonomy" id="114155"/>
    <lineage>
        <taxon>Eukaryota</taxon>
        <taxon>Fungi</taxon>
        <taxon>Dikarya</taxon>
        <taxon>Basidiomycota</taxon>
        <taxon>Agaricomycotina</taxon>
        <taxon>Agaricomycetes</taxon>
        <taxon>Polyporales</taxon>
        <taxon>Polyporaceae</taxon>
        <taxon>Dichomitus</taxon>
    </lineage>
</organism>
<name>A0A4Q9MJ69_9APHY</name>
<proteinExistence type="predicted"/>
<evidence type="ECO:0000313" key="2">
    <source>
        <dbReference type="EMBL" id="TBU27580.1"/>
    </source>
</evidence>